<keyword evidence="4" id="KW-1185">Reference proteome</keyword>
<evidence type="ECO:0000313" key="3">
    <source>
        <dbReference type="EMBL" id="APW65200.1"/>
    </source>
</evidence>
<evidence type="ECO:0000313" key="4">
    <source>
        <dbReference type="Proteomes" id="UP000186074"/>
    </source>
</evidence>
<feature type="domain" description="DUF4139" evidence="2">
    <location>
        <begin position="186"/>
        <end position="484"/>
    </location>
</feature>
<dbReference type="Proteomes" id="UP000186074">
    <property type="component" value="Chromosome"/>
</dbReference>
<dbReference type="AlphaFoldDB" id="A0A1P8KKY0"/>
<evidence type="ECO:0000259" key="2">
    <source>
        <dbReference type="Pfam" id="PF13598"/>
    </source>
</evidence>
<dbReference type="RefSeq" id="WP_076085080.1">
    <property type="nucleotide sequence ID" value="NZ_CP019070.1"/>
</dbReference>
<evidence type="ECO:0000256" key="1">
    <source>
        <dbReference type="SAM" id="SignalP"/>
    </source>
</evidence>
<dbReference type="STRING" id="1850254.LPB137_04755"/>
<sequence>MKKINIVVSSIVLSTVAYANINIQSLDIYKNKTFVNQELNTTQNSVDLIGKVRFEDIRFLNNGNCKVSNVSVVSENYSSDSLSSQIAEYQQKVAFKSNEITSVKNSLEHLNSIRFEKGAVNLKNIKEVSTYTKNEIEANYNLIYKLQLELKKYDQELAKLKNKKNTSVYSKLNYDASCSSNSKILVSYPSYNISKNSFYEIDVNSKEKNLEIKNKSFITQSSGFDFENIDINMYTYNYSNAVNPQIFRANYLDIKPVLLRKNVQADVAMMEMAAPMMKSKSVRAMPSFSYNETTTKAFFKASHIDLKSGIKNAVTFSNDKFKIKNKIEIDGYSSSNAFYKVDFKSDKLYSTQNTKLYLDGTYIGQSYIREIKKDKETSLYLGINSFIDVKKDLIKDMKEKPFFSQSKIKTEKSWKYVITNNSNEEKTITLIERIPVSKHEDIKVSLISNTNYTKKEDNGKISYDITLKPSEEKTIDFGYIVEKPYKK</sequence>
<dbReference type="InterPro" id="IPR037291">
    <property type="entry name" value="DUF4139"/>
</dbReference>
<feature type="chain" id="PRO_5012546404" description="DUF4139 domain-containing protein" evidence="1">
    <location>
        <begin position="20"/>
        <end position="487"/>
    </location>
</feature>
<gene>
    <name evidence="3" type="ORF">LPB137_04755</name>
</gene>
<dbReference type="PANTHER" id="PTHR31005">
    <property type="entry name" value="DUF4139 DOMAIN-CONTAINING PROTEIN"/>
    <property type="match status" value="1"/>
</dbReference>
<proteinExistence type="predicted"/>
<feature type="signal peptide" evidence="1">
    <location>
        <begin position="1"/>
        <end position="19"/>
    </location>
</feature>
<keyword evidence="1" id="KW-0732">Signal</keyword>
<dbReference type="InterPro" id="IPR011935">
    <property type="entry name" value="CHP02231"/>
</dbReference>
<dbReference type="Pfam" id="PF13598">
    <property type="entry name" value="DUF4139"/>
    <property type="match status" value="1"/>
</dbReference>
<protein>
    <recommendedName>
        <fullName evidence="2">DUF4139 domain-containing protein</fullName>
    </recommendedName>
</protein>
<organism evidence="3 4">
    <name type="scientific">Poseidonibacter parvus</name>
    <dbReference type="NCBI Taxonomy" id="1850254"/>
    <lineage>
        <taxon>Bacteria</taxon>
        <taxon>Pseudomonadati</taxon>
        <taxon>Campylobacterota</taxon>
        <taxon>Epsilonproteobacteria</taxon>
        <taxon>Campylobacterales</taxon>
        <taxon>Arcobacteraceae</taxon>
        <taxon>Poseidonibacter</taxon>
    </lineage>
</organism>
<name>A0A1P8KKY0_9BACT</name>
<dbReference type="EMBL" id="CP019070">
    <property type="protein sequence ID" value="APW65200.1"/>
    <property type="molecule type" value="Genomic_DNA"/>
</dbReference>
<accession>A0A1P8KKY0</accession>
<dbReference type="KEGG" id="alp:LPB137_04755"/>
<dbReference type="PANTHER" id="PTHR31005:SF8">
    <property type="entry name" value="DUF4139 DOMAIN-CONTAINING PROTEIN"/>
    <property type="match status" value="1"/>
</dbReference>
<reference evidence="3 4" key="1">
    <citation type="submission" date="2017-01" db="EMBL/GenBank/DDBJ databases">
        <title>Genome sequencing of Arcobacter sp. LPB0137.</title>
        <authorList>
            <person name="Lee G.-W."/>
            <person name="Yi H."/>
        </authorList>
    </citation>
    <scope>NUCLEOTIDE SEQUENCE [LARGE SCALE GENOMIC DNA]</scope>
    <source>
        <strain evidence="3 4">LPB0137</strain>
    </source>
</reference>